<protein>
    <recommendedName>
        <fullName evidence="5">Glycosyl hydrolases family 39 N-terminal catalytic domain-containing protein</fullName>
    </recommendedName>
</protein>
<keyword evidence="4" id="KW-0472">Membrane</keyword>
<accession>A0A9X5CGZ3</accession>
<dbReference type="InterPro" id="IPR049166">
    <property type="entry name" value="GH39_cat"/>
</dbReference>
<comment type="similarity">
    <text evidence="1">Belongs to the glycosyl hydrolase 39 family.</text>
</comment>
<comment type="caution">
    <text evidence="6">The sequence shown here is derived from an EMBL/GenBank/DDBJ whole genome shotgun (WGS) entry which is preliminary data.</text>
</comment>
<reference evidence="6 7" key="1">
    <citation type="submission" date="2019-07" db="EMBL/GenBank/DDBJ databases">
        <title>Draft genome sequences of 15 bacterial species constituting the stable defined intestinal microbiota of the GM15 gnotobiotic mouse model.</title>
        <authorList>
            <person name="Elie C."/>
            <person name="Mathieu A."/>
            <person name="Saliou A."/>
            <person name="Darnaud M."/>
            <person name="Leulier F."/>
            <person name="Tamellini A."/>
        </authorList>
    </citation>
    <scope>NUCLEOTIDE SEQUENCE [LARGE SCALE GENOMIC DNA]</scope>
    <source>
        <strain evidence="7">ASF 502</strain>
    </source>
</reference>
<evidence type="ECO:0000256" key="2">
    <source>
        <dbReference type="ARBA" id="ARBA00022801"/>
    </source>
</evidence>
<gene>
    <name evidence="6" type="ORF">FMM80_27810</name>
</gene>
<sequence>MHTVYSVYHIFGSVSITFPIHLFFPSKKSFYLDQPWNCNLYGEFIGRELVEFTRRSFPLYVTEWDVTLSCRNFLNESCYRAVYLLKNLVACMENVELMSCSGSLDMQCEYFDSALPLNGGFGLLTKNGIKKPAFYAFTFLNRMGKYLLAKGEHYLVTADSYSGYAILLFHCCQQKKQTGSWLDFI</sequence>
<feature type="domain" description="Glycosyl hydrolases family 39 N-terminal catalytic" evidence="5">
    <location>
        <begin position="55"/>
        <end position="148"/>
    </location>
</feature>
<name>A0A9X5CGZ3_9FIRM</name>
<evidence type="ECO:0000259" key="5">
    <source>
        <dbReference type="Pfam" id="PF01229"/>
    </source>
</evidence>
<evidence type="ECO:0000313" key="6">
    <source>
        <dbReference type="EMBL" id="NDO72231.1"/>
    </source>
</evidence>
<dbReference type="Gene3D" id="3.20.20.80">
    <property type="entry name" value="Glycosidases"/>
    <property type="match status" value="1"/>
</dbReference>
<dbReference type="AlphaFoldDB" id="A0A9X5CGZ3"/>
<dbReference type="SUPFAM" id="SSF51445">
    <property type="entry name" value="(Trans)glycosidases"/>
    <property type="match status" value="1"/>
</dbReference>
<dbReference type="InterPro" id="IPR017853">
    <property type="entry name" value="GH"/>
</dbReference>
<evidence type="ECO:0000256" key="1">
    <source>
        <dbReference type="ARBA" id="ARBA00008875"/>
    </source>
</evidence>
<proteinExistence type="inferred from homology"/>
<dbReference type="Pfam" id="PF01229">
    <property type="entry name" value="Glyco_hydro_39"/>
    <property type="match status" value="1"/>
</dbReference>
<dbReference type="GO" id="GO:0016798">
    <property type="term" value="F:hydrolase activity, acting on glycosyl bonds"/>
    <property type="evidence" value="ECO:0007669"/>
    <property type="project" value="UniProtKB-KW"/>
</dbReference>
<evidence type="ECO:0000313" key="7">
    <source>
        <dbReference type="Proteomes" id="UP000474104"/>
    </source>
</evidence>
<keyword evidence="3" id="KW-0326">Glycosidase</keyword>
<dbReference type="EMBL" id="VIRB01000159">
    <property type="protein sequence ID" value="NDO72231.1"/>
    <property type="molecule type" value="Genomic_DNA"/>
</dbReference>
<keyword evidence="4" id="KW-0812">Transmembrane</keyword>
<keyword evidence="2" id="KW-0378">Hydrolase</keyword>
<evidence type="ECO:0000256" key="4">
    <source>
        <dbReference type="SAM" id="Phobius"/>
    </source>
</evidence>
<evidence type="ECO:0000256" key="3">
    <source>
        <dbReference type="ARBA" id="ARBA00023295"/>
    </source>
</evidence>
<keyword evidence="4" id="KW-1133">Transmembrane helix</keyword>
<feature type="transmembrane region" description="Helical" evidence="4">
    <location>
        <begin position="6"/>
        <end position="24"/>
    </location>
</feature>
<dbReference type="Proteomes" id="UP000474104">
    <property type="component" value="Unassembled WGS sequence"/>
</dbReference>
<organism evidence="6 7">
    <name type="scientific">Schaedlerella arabinosiphila</name>
    <dbReference type="NCBI Taxonomy" id="2044587"/>
    <lineage>
        <taxon>Bacteria</taxon>
        <taxon>Bacillati</taxon>
        <taxon>Bacillota</taxon>
        <taxon>Clostridia</taxon>
        <taxon>Lachnospirales</taxon>
        <taxon>Lachnospiraceae</taxon>
        <taxon>Schaedlerella</taxon>
    </lineage>
</organism>